<feature type="signal peptide" evidence="4">
    <location>
        <begin position="1"/>
        <end position="24"/>
    </location>
</feature>
<dbReference type="Gene3D" id="3.30.60.30">
    <property type="match status" value="1"/>
</dbReference>
<evidence type="ECO:0000256" key="2">
    <source>
        <dbReference type="ARBA" id="ARBA00022690"/>
    </source>
</evidence>
<dbReference type="SUPFAM" id="SSF100897">
    <property type="entry name" value="Plant proteinase inhibitors"/>
    <property type="match status" value="1"/>
</dbReference>
<organism evidence="5 6">
    <name type="scientific">Saponaria officinalis</name>
    <name type="common">Common soapwort</name>
    <name type="synonym">Lychnis saponaria</name>
    <dbReference type="NCBI Taxonomy" id="3572"/>
    <lineage>
        <taxon>Eukaryota</taxon>
        <taxon>Viridiplantae</taxon>
        <taxon>Streptophyta</taxon>
        <taxon>Embryophyta</taxon>
        <taxon>Tracheophyta</taxon>
        <taxon>Spermatophyta</taxon>
        <taxon>Magnoliopsida</taxon>
        <taxon>eudicotyledons</taxon>
        <taxon>Gunneridae</taxon>
        <taxon>Pentapetalae</taxon>
        <taxon>Caryophyllales</taxon>
        <taxon>Caryophyllaceae</taxon>
        <taxon>Caryophylleae</taxon>
        <taxon>Saponaria</taxon>
    </lineage>
</organism>
<keyword evidence="3" id="KW-0722">Serine protease inhibitor</keyword>
<keyword evidence="4" id="KW-0732">Signal</keyword>
<evidence type="ECO:0000256" key="4">
    <source>
        <dbReference type="SAM" id="SignalP"/>
    </source>
</evidence>
<dbReference type="InterPro" id="IPR003465">
    <property type="entry name" value="Prot_inh_I20"/>
</dbReference>
<dbReference type="InterPro" id="IPR051391">
    <property type="entry name" value="Protease_inhibitor_I20"/>
</dbReference>
<dbReference type="Proteomes" id="UP001443914">
    <property type="component" value="Unassembled WGS sequence"/>
</dbReference>
<keyword evidence="2" id="KW-0646">Protease inhibitor</keyword>
<sequence length="79" mass="8312">MKSNLNNHLMILLIISSLIMLGNSKGGSLVAKPCPDICLDVAYVTCPSSGNQQLLARCNCCMTSKGCILHLSNGGSQIC</sequence>
<dbReference type="PANTHER" id="PTHR33832:SF15">
    <property type="entry name" value="SERINE-TYPE ENDOPEPTIDASE INHIBITOR"/>
    <property type="match status" value="1"/>
</dbReference>
<proteinExistence type="inferred from homology"/>
<gene>
    <name evidence="5" type="ORF">RND81_12G205100</name>
</gene>
<evidence type="ECO:0000313" key="6">
    <source>
        <dbReference type="Proteomes" id="UP001443914"/>
    </source>
</evidence>
<reference evidence="5" key="1">
    <citation type="submission" date="2024-03" db="EMBL/GenBank/DDBJ databases">
        <title>WGS assembly of Saponaria officinalis var. Norfolk2.</title>
        <authorList>
            <person name="Jenkins J."/>
            <person name="Shu S."/>
            <person name="Grimwood J."/>
            <person name="Barry K."/>
            <person name="Goodstein D."/>
            <person name="Schmutz J."/>
            <person name="Leebens-Mack J."/>
            <person name="Osbourn A."/>
        </authorList>
    </citation>
    <scope>NUCLEOTIDE SEQUENCE [LARGE SCALE GENOMIC DNA]</scope>
    <source>
        <strain evidence="5">JIC</strain>
    </source>
</reference>
<accession>A0AAW1HD92</accession>
<dbReference type="AlphaFoldDB" id="A0AAW1HD92"/>
<dbReference type="Pfam" id="PF02428">
    <property type="entry name" value="Prot_inhib_II"/>
    <property type="match status" value="1"/>
</dbReference>
<comment type="caution">
    <text evidence="5">The sequence shown here is derived from an EMBL/GenBank/DDBJ whole genome shotgun (WGS) entry which is preliminary data.</text>
</comment>
<protein>
    <submittedName>
        <fullName evidence="5">Uncharacterized protein</fullName>
    </submittedName>
</protein>
<evidence type="ECO:0000256" key="1">
    <source>
        <dbReference type="ARBA" id="ARBA00007766"/>
    </source>
</evidence>
<keyword evidence="6" id="KW-1185">Reference proteome</keyword>
<dbReference type="PANTHER" id="PTHR33832">
    <property type="entry name" value="SERINE-TYPE ENDOPEPTIDASE INHIBITOR"/>
    <property type="match status" value="1"/>
</dbReference>
<dbReference type="EMBL" id="JBDFQZ010000012">
    <property type="protein sequence ID" value="KAK9674012.1"/>
    <property type="molecule type" value="Genomic_DNA"/>
</dbReference>
<feature type="chain" id="PRO_5043934653" evidence="4">
    <location>
        <begin position="25"/>
        <end position="79"/>
    </location>
</feature>
<evidence type="ECO:0000313" key="5">
    <source>
        <dbReference type="EMBL" id="KAK9674012.1"/>
    </source>
</evidence>
<name>A0AAW1HD92_SAPOF</name>
<comment type="similarity">
    <text evidence="1">Belongs to the protease inhibitor I20 (potato type II proteinase inhibitor) family.</text>
</comment>
<dbReference type="GO" id="GO:0004867">
    <property type="term" value="F:serine-type endopeptidase inhibitor activity"/>
    <property type="evidence" value="ECO:0007669"/>
    <property type="project" value="UniProtKB-KW"/>
</dbReference>
<evidence type="ECO:0000256" key="3">
    <source>
        <dbReference type="ARBA" id="ARBA00022900"/>
    </source>
</evidence>